<keyword evidence="2" id="KW-1185">Reference proteome</keyword>
<name>F4RXS9_MELLP</name>
<dbReference type="RefSeq" id="XP_007413958.1">
    <property type="nucleotide sequence ID" value="XM_007413896.1"/>
</dbReference>
<evidence type="ECO:0000313" key="2">
    <source>
        <dbReference type="Proteomes" id="UP000001072"/>
    </source>
</evidence>
<dbReference type="VEuPathDB" id="FungiDB:MELLADRAFT_109837"/>
<dbReference type="AlphaFoldDB" id="F4RXS9"/>
<dbReference type="GO" id="GO:0090173">
    <property type="term" value="P:regulation of synaptonemal complex assembly"/>
    <property type="evidence" value="ECO:0007669"/>
    <property type="project" value="InterPro"/>
</dbReference>
<dbReference type="Proteomes" id="UP000001072">
    <property type="component" value="Unassembled WGS sequence"/>
</dbReference>
<dbReference type="HOGENOM" id="CLU_291874_0_0_1"/>
<dbReference type="KEGG" id="mlr:MELLADRAFT_109837"/>
<dbReference type="OrthoDB" id="65716at2759"/>
<organism evidence="2">
    <name type="scientific">Melampsora larici-populina (strain 98AG31 / pathotype 3-4-7)</name>
    <name type="common">Poplar leaf rust fungus</name>
    <dbReference type="NCBI Taxonomy" id="747676"/>
    <lineage>
        <taxon>Eukaryota</taxon>
        <taxon>Fungi</taxon>
        <taxon>Dikarya</taxon>
        <taxon>Basidiomycota</taxon>
        <taxon>Pucciniomycotina</taxon>
        <taxon>Pucciniomycetes</taxon>
        <taxon>Pucciniales</taxon>
        <taxon>Melampsoraceae</taxon>
        <taxon>Melampsora</taxon>
    </lineage>
</organism>
<dbReference type="PANTHER" id="PTHR40375">
    <property type="entry name" value="SPORULATION-SPECIFIC PROTEIN 22"/>
    <property type="match status" value="1"/>
</dbReference>
<reference evidence="2" key="1">
    <citation type="journal article" date="2011" name="Proc. Natl. Acad. Sci. U.S.A.">
        <title>Obligate biotrophy features unraveled by the genomic analysis of rust fungi.</title>
        <authorList>
            <person name="Duplessis S."/>
            <person name="Cuomo C.A."/>
            <person name="Lin Y.-C."/>
            <person name="Aerts A."/>
            <person name="Tisserant E."/>
            <person name="Veneault-Fourrey C."/>
            <person name="Joly D.L."/>
            <person name="Hacquard S."/>
            <person name="Amselem J."/>
            <person name="Cantarel B.L."/>
            <person name="Chiu R."/>
            <person name="Coutinho P.M."/>
            <person name="Feau N."/>
            <person name="Field M."/>
            <person name="Frey P."/>
            <person name="Gelhaye E."/>
            <person name="Goldberg J."/>
            <person name="Grabherr M.G."/>
            <person name="Kodira C.D."/>
            <person name="Kohler A."/>
            <person name="Kuees U."/>
            <person name="Lindquist E.A."/>
            <person name="Lucas S.M."/>
            <person name="Mago R."/>
            <person name="Mauceli E."/>
            <person name="Morin E."/>
            <person name="Murat C."/>
            <person name="Pangilinan J.L."/>
            <person name="Park R."/>
            <person name="Pearson M."/>
            <person name="Quesneville H."/>
            <person name="Rouhier N."/>
            <person name="Sakthikumar S."/>
            <person name="Salamov A.A."/>
            <person name="Schmutz J."/>
            <person name="Selles B."/>
            <person name="Shapiro H."/>
            <person name="Tanguay P."/>
            <person name="Tuskan G.A."/>
            <person name="Henrissat B."/>
            <person name="Van de Peer Y."/>
            <person name="Rouze P."/>
            <person name="Ellis J.G."/>
            <person name="Dodds P.N."/>
            <person name="Schein J.E."/>
            <person name="Zhong S."/>
            <person name="Hamelin R.C."/>
            <person name="Grigoriev I.V."/>
            <person name="Szabo L.J."/>
            <person name="Martin F."/>
        </authorList>
    </citation>
    <scope>NUCLEOTIDE SEQUENCE [LARGE SCALE GENOMIC DNA]</scope>
    <source>
        <strain evidence="2">98AG31 / pathotype 3-4-7</strain>
    </source>
</reference>
<dbReference type="EMBL" id="GL883128">
    <property type="protein sequence ID" value="EGG02845.1"/>
    <property type="molecule type" value="Genomic_DNA"/>
</dbReference>
<proteinExistence type="predicted"/>
<dbReference type="eggNOG" id="KOG4814">
    <property type="taxonomic scope" value="Eukaryota"/>
</dbReference>
<dbReference type="PANTHER" id="PTHR40375:SF2">
    <property type="entry name" value="SPORULATION-SPECIFIC PROTEIN 22"/>
    <property type="match status" value="1"/>
</dbReference>
<gene>
    <name evidence="1" type="ORF">MELLADRAFT_109837</name>
</gene>
<sequence length="1045" mass="120014">MTEKLIISKSLKEAHMKLISLLNQSRDELLSFNISNSNLNNLSTISNKLATLISTSIELNQLFIKVRKRFNLLENQNTNSNELLIDENLKTIIEWEDQLDRRGVELWNQSSRIKRQIDEQFKNQFQLKEIYFKSLNFLHFQNLPNQNQFNKPINFKTHECQKVYSSILLRLIDVTTKTVKALLPSFDLKAATSNIDIACECEEKLAKESQNWKTSHESDQYLRTLINYYAIKADYSWATGNETATMFNLRQALDKSNLLSSPKGFQDSINIISKLYAFSHLMLRSSIGYNKIEESKASKKSMNLQASQWLTFALESIESLGTKSFIPGQILERISYDDLRLKIIKALAFVYFEISKDQKGSEAEVTRQRGDRAFDEALKLKPDQEMWLHKIRRLGQQKEFGPELKSAISAVLKTQPFDKKLLGILHSVSHQISNENYRMDVYASILIACVGRRDPAEQALGGPSIYAIVSFVGANLTKSYKNLNLSDKGVIPSTWNLDQRLDFLQRITDAIMMDSAFITQSLIWSSGSKAYESKDFINAARWFTIGTHSMFHTVYDLTFGKLTRKGALSFMNAGDYDSARKLLSGLSSEAQETASYNFIHFMIETALGNEQTAMESIKRMMSCIDFKPQTMIFAARQADQRGLKEVLNFIFQELLSLISGDSIARSSPIEGLDPIILLRWLIRMDLARIETSSGDDLEYAEKAFEHYSLAQRILEKQRYNDGSEKINAKDATWLWKTAFNTCIGKSTTWPNSLSLRFFDLTSDLINLTRKLPVTMQESREMIHHELHCRFAHLAGTVNNTLGSESKDNDQDKYHERFLNLIELISKVKTLCEEIEIISIETNSNQNLLIIESCLCVWEFEGFSKIQDWNRIAEFLSSLEEMAGVKGHITTSVLETIADVTVHDANFPIDVVTQVLRKVLSIYEKIGKVNVELHSRWLRILIEIEISTGQDDNAIKDCNSALILMQQNLETYPSDEADWILGKSWDRSIDLYNLRSVVHSINWCEISMKWMKLVTGGRVYEEMMNRHYRELLKMSQDLRTSDQFLL</sequence>
<dbReference type="STRING" id="747676.F4RXS9"/>
<protein>
    <recommendedName>
        <fullName evidence="3">Protein ZIP4 homolog</fullName>
    </recommendedName>
</protein>
<dbReference type="InterPro" id="IPR039057">
    <property type="entry name" value="Spo22/ZIP4"/>
</dbReference>
<accession>F4RXS9</accession>
<dbReference type="InParanoid" id="F4RXS9"/>
<evidence type="ECO:0008006" key="3">
    <source>
        <dbReference type="Google" id="ProtNLM"/>
    </source>
</evidence>
<evidence type="ECO:0000313" key="1">
    <source>
        <dbReference type="EMBL" id="EGG02845.1"/>
    </source>
</evidence>
<dbReference type="GeneID" id="18923889"/>